<feature type="compositionally biased region" description="Basic residues" evidence="1">
    <location>
        <begin position="365"/>
        <end position="382"/>
    </location>
</feature>
<feature type="compositionally biased region" description="Basic and acidic residues" evidence="1">
    <location>
        <begin position="202"/>
        <end position="212"/>
    </location>
</feature>
<dbReference type="Proteomes" id="UP001270362">
    <property type="component" value="Unassembled WGS sequence"/>
</dbReference>
<feature type="region of interest" description="Disordered" evidence="1">
    <location>
        <begin position="1"/>
        <end position="41"/>
    </location>
</feature>
<dbReference type="AlphaFoldDB" id="A0AAE0XL17"/>
<comment type="caution">
    <text evidence="2">The sequence shown here is derived from an EMBL/GenBank/DDBJ whole genome shotgun (WGS) entry which is preliminary data.</text>
</comment>
<feature type="region of interest" description="Disordered" evidence="1">
    <location>
        <begin position="109"/>
        <end position="334"/>
    </location>
</feature>
<evidence type="ECO:0000313" key="3">
    <source>
        <dbReference type="Proteomes" id="UP001270362"/>
    </source>
</evidence>
<keyword evidence="3" id="KW-1185">Reference proteome</keyword>
<accession>A0AAE0XL17</accession>
<reference evidence="2" key="1">
    <citation type="journal article" date="2023" name="Mol. Phylogenet. Evol.">
        <title>Genome-scale phylogeny and comparative genomics of the fungal order Sordariales.</title>
        <authorList>
            <person name="Hensen N."/>
            <person name="Bonometti L."/>
            <person name="Westerberg I."/>
            <person name="Brannstrom I.O."/>
            <person name="Guillou S."/>
            <person name="Cros-Aarteil S."/>
            <person name="Calhoun S."/>
            <person name="Haridas S."/>
            <person name="Kuo A."/>
            <person name="Mondo S."/>
            <person name="Pangilinan J."/>
            <person name="Riley R."/>
            <person name="LaButti K."/>
            <person name="Andreopoulos B."/>
            <person name="Lipzen A."/>
            <person name="Chen C."/>
            <person name="Yan M."/>
            <person name="Daum C."/>
            <person name="Ng V."/>
            <person name="Clum A."/>
            <person name="Steindorff A."/>
            <person name="Ohm R.A."/>
            <person name="Martin F."/>
            <person name="Silar P."/>
            <person name="Natvig D.O."/>
            <person name="Lalanne C."/>
            <person name="Gautier V."/>
            <person name="Ament-Velasquez S.L."/>
            <person name="Kruys A."/>
            <person name="Hutchinson M.I."/>
            <person name="Powell A.J."/>
            <person name="Barry K."/>
            <person name="Miller A.N."/>
            <person name="Grigoriev I.V."/>
            <person name="Debuchy R."/>
            <person name="Gladieux P."/>
            <person name="Hiltunen Thoren M."/>
            <person name="Johannesson H."/>
        </authorList>
    </citation>
    <scope>NUCLEOTIDE SEQUENCE</scope>
    <source>
        <strain evidence="2">CBS 314.62</strain>
    </source>
</reference>
<reference evidence="2" key="2">
    <citation type="submission" date="2023-06" db="EMBL/GenBank/DDBJ databases">
        <authorList>
            <consortium name="Lawrence Berkeley National Laboratory"/>
            <person name="Haridas S."/>
            <person name="Hensen N."/>
            <person name="Bonometti L."/>
            <person name="Westerberg I."/>
            <person name="Brannstrom I.O."/>
            <person name="Guillou S."/>
            <person name="Cros-Aarteil S."/>
            <person name="Calhoun S."/>
            <person name="Kuo A."/>
            <person name="Mondo S."/>
            <person name="Pangilinan J."/>
            <person name="Riley R."/>
            <person name="Labutti K."/>
            <person name="Andreopoulos B."/>
            <person name="Lipzen A."/>
            <person name="Chen C."/>
            <person name="Yanf M."/>
            <person name="Daum C."/>
            <person name="Ng V."/>
            <person name="Clum A."/>
            <person name="Steindorff A."/>
            <person name="Ohm R."/>
            <person name="Martin F."/>
            <person name="Silar P."/>
            <person name="Natvig D."/>
            <person name="Lalanne C."/>
            <person name="Gautier V."/>
            <person name="Ament-Velasquez S.L."/>
            <person name="Kruys A."/>
            <person name="Hutchinson M.I."/>
            <person name="Powell A.J."/>
            <person name="Barry K."/>
            <person name="Miller A.N."/>
            <person name="Grigoriev I.V."/>
            <person name="Debuchy R."/>
            <person name="Gladieux P."/>
            <person name="Thoren M.H."/>
            <person name="Johannesson H."/>
        </authorList>
    </citation>
    <scope>NUCLEOTIDE SEQUENCE</scope>
    <source>
        <strain evidence="2">CBS 314.62</strain>
    </source>
</reference>
<feature type="region of interest" description="Disordered" evidence="1">
    <location>
        <begin position="351"/>
        <end position="482"/>
    </location>
</feature>
<feature type="compositionally biased region" description="Basic and acidic residues" evidence="1">
    <location>
        <begin position="424"/>
        <end position="433"/>
    </location>
</feature>
<evidence type="ECO:0000256" key="1">
    <source>
        <dbReference type="SAM" id="MobiDB-lite"/>
    </source>
</evidence>
<dbReference type="EMBL" id="JAULSO010000001">
    <property type="protein sequence ID" value="KAK3695444.1"/>
    <property type="molecule type" value="Genomic_DNA"/>
</dbReference>
<feature type="compositionally biased region" description="Polar residues" evidence="1">
    <location>
        <begin position="1"/>
        <end position="14"/>
    </location>
</feature>
<protein>
    <submittedName>
        <fullName evidence="2">Uncharacterized protein</fullName>
    </submittedName>
</protein>
<gene>
    <name evidence="2" type="ORF">B0T22DRAFT_106838</name>
</gene>
<organism evidence="2 3">
    <name type="scientific">Podospora appendiculata</name>
    <dbReference type="NCBI Taxonomy" id="314037"/>
    <lineage>
        <taxon>Eukaryota</taxon>
        <taxon>Fungi</taxon>
        <taxon>Dikarya</taxon>
        <taxon>Ascomycota</taxon>
        <taxon>Pezizomycotina</taxon>
        <taxon>Sordariomycetes</taxon>
        <taxon>Sordariomycetidae</taxon>
        <taxon>Sordariales</taxon>
        <taxon>Podosporaceae</taxon>
        <taxon>Podospora</taxon>
    </lineage>
</organism>
<evidence type="ECO:0000313" key="2">
    <source>
        <dbReference type="EMBL" id="KAK3695444.1"/>
    </source>
</evidence>
<feature type="compositionally biased region" description="Basic and acidic residues" evidence="1">
    <location>
        <begin position="462"/>
        <end position="482"/>
    </location>
</feature>
<sequence length="482" mass="52297">MASQKGSLAVNGTSPRRPASASPVDTGMPDAPPQHEALASAQGVNSGIDHTLLTKNQKLLLRTQFSLNPSIARHEKRHTTSRTRALARLEKMYKQDPALKRVANLYQAKRSKRHVKPAMQASKDAQLTPGGDEPSYDEAVHTARSSSTRSSSADETDKSERTSDQAGSDTTNLTTPDMSGSDSEMHMAGSKRKHGQAIESVSEEHAVDEARPSEPVIAAPAATEIEEQAPDVSRPAKKLKKSKSPATDDAADEPQDVAKKPAAGSKASITTKVVRGAEEPATLIGEKRKRKKQQLDDEDDEDVKPKKSKSASLASISMTPAIPSSPKRNGVKLRPKEYFEQRVHEMLSDPLGYDDMVHDDTRPQSRPRYRRFGFRWTKKPKTHISPALMSGGLGVAPSKNAAANTRSTDKLSKQVLKNGHNKKVAADIRDIKETAGSTGMRKKVGQKGSTSSPKYNKPAADISKRDTRGKADGRGRARPCEE</sequence>
<feature type="compositionally biased region" description="Polar residues" evidence="1">
    <location>
        <begin position="164"/>
        <end position="182"/>
    </location>
</feature>
<name>A0AAE0XL17_9PEZI</name>
<proteinExistence type="predicted"/>
<feature type="compositionally biased region" description="Low complexity" evidence="1">
    <location>
        <begin position="142"/>
        <end position="153"/>
    </location>
</feature>